<evidence type="ECO:0000256" key="7">
    <source>
        <dbReference type="SAM" id="Phobius"/>
    </source>
</evidence>
<keyword evidence="10" id="KW-1185">Reference proteome</keyword>
<dbReference type="InterPro" id="IPR051791">
    <property type="entry name" value="Pra-immunoreactive"/>
</dbReference>
<keyword evidence="5 7" id="KW-0472">Membrane</keyword>
<accession>A0A223S8Z1</accession>
<evidence type="ECO:0000256" key="2">
    <source>
        <dbReference type="ARBA" id="ARBA00022475"/>
    </source>
</evidence>
<evidence type="ECO:0000313" key="9">
    <source>
        <dbReference type="EMBL" id="ASU84590.1"/>
    </source>
</evidence>
<feature type="region of interest" description="Disordered" evidence="6">
    <location>
        <begin position="1"/>
        <end position="39"/>
    </location>
</feature>
<feature type="domain" description="RDD" evidence="8">
    <location>
        <begin position="79"/>
        <end position="228"/>
    </location>
</feature>
<organism evidence="9 10">
    <name type="scientific">Nocardiopsis gilva YIM 90087</name>
    <dbReference type="NCBI Taxonomy" id="1235441"/>
    <lineage>
        <taxon>Bacteria</taxon>
        <taxon>Bacillati</taxon>
        <taxon>Actinomycetota</taxon>
        <taxon>Actinomycetes</taxon>
        <taxon>Streptosporangiales</taxon>
        <taxon>Nocardiopsidaceae</taxon>
        <taxon>Nocardiopsis</taxon>
    </lineage>
</organism>
<name>A0A223S8Z1_9ACTN</name>
<dbReference type="EMBL" id="CP022753">
    <property type="protein sequence ID" value="ASU84590.1"/>
    <property type="molecule type" value="Genomic_DNA"/>
</dbReference>
<keyword evidence="2" id="KW-1003">Cell membrane</keyword>
<feature type="transmembrane region" description="Helical" evidence="7">
    <location>
        <begin position="197"/>
        <end position="214"/>
    </location>
</feature>
<gene>
    <name evidence="9" type="ORF">CDO52_18880</name>
</gene>
<evidence type="ECO:0000256" key="6">
    <source>
        <dbReference type="SAM" id="MobiDB-lite"/>
    </source>
</evidence>
<keyword evidence="3 7" id="KW-0812">Transmembrane</keyword>
<evidence type="ECO:0000256" key="5">
    <source>
        <dbReference type="ARBA" id="ARBA00023136"/>
    </source>
</evidence>
<feature type="transmembrane region" description="Helical" evidence="7">
    <location>
        <begin position="92"/>
        <end position="113"/>
    </location>
</feature>
<dbReference type="AlphaFoldDB" id="A0A223S8Z1"/>
<evidence type="ECO:0000256" key="4">
    <source>
        <dbReference type="ARBA" id="ARBA00022989"/>
    </source>
</evidence>
<protein>
    <submittedName>
        <fullName evidence="9">RDD family protein</fullName>
    </submittedName>
</protein>
<dbReference type="KEGG" id="ngv:CDO52_18880"/>
<proteinExistence type="predicted"/>
<evidence type="ECO:0000313" key="10">
    <source>
        <dbReference type="Proteomes" id="UP000215005"/>
    </source>
</evidence>
<feature type="compositionally biased region" description="Gly residues" evidence="6">
    <location>
        <begin position="18"/>
        <end position="39"/>
    </location>
</feature>
<evidence type="ECO:0000256" key="3">
    <source>
        <dbReference type="ARBA" id="ARBA00022692"/>
    </source>
</evidence>
<dbReference type="InterPro" id="IPR010432">
    <property type="entry name" value="RDD"/>
</dbReference>
<dbReference type="GO" id="GO:0005886">
    <property type="term" value="C:plasma membrane"/>
    <property type="evidence" value="ECO:0007669"/>
    <property type="project" value="UniProtKB-SubCell"/>
</dbReference>
<keyword evidence="4 7" id="KW-1133">Transmembrane helix</keyword>
<feature type="region of interest" description="Disordered" evidence="6">
    <location>
        <begin position="60"/>
        <end position="79"/>
    </location>
</feature>
<sequence>MNQPPPPWNEGAVPGPGPGASGTPGGPPEGAGVPGVPGGRGYSVGAAPGSPYGAPPPYLGPGVAGPGAGPQSEPPRPPAAWLRRAGARLVDVVLVMIPAAIVAAIVGLVWFGALALGGSAKAQNFFIIFCVCYYLILVVYDAVNVARKRRTVGKKLLGLEVAPQDGEGRPGPIAITSIVARAAVFHLWVLFWWIPGWNWVVSILFLVFCALWPLRARPYPQGIHDRVARTIVVHTA</sequence>
<dbReference type="Proteomes" id="UP000215005">
    <property type="component" value="Chromosome"/>
</dbReference>
<comment type="subcellular location">
    <subcellularLocation>
        <location evidence="1">Cell membrane</location>
        <topology evidence="1">Multi-pass membrane protein</topology>
    </subcellularLocation>
</comment>
<feature type="transmembrane region" description="Helical" evidence="7">
    <location>
        <begin position="125"/>
        <end position="146"/>
    </location>
</feature>
<reference evidence="9 10" key="1">
    <citation type="submission" date="2017-08" db="EMBL/GenBank/DDBJ databases">
        <title>The complete genome sequence of Nocardiopsis gilva YIM 90087.</title>
        <authorList>
            <person name="Yin M."/>
            <person name="Tang S."/>
        </authorList>
    </citation>
    <scope>NUCLEOTIDE SEQUENCE [LARGE SCALE GENOMIC DNA]</scope>
    <source>
        <strain evidence="9 10">YIM 90087</strain>
    </source>
</reference>
<evidence type="ECO:0000259" key="8">
    <source>
        <dbReference type="Pfam" id="PF06271"/>
    </source>
</evidence>
<evidence type="ECO:0000256" key="1">
    <source>
        <dbReference type="ARBA" id="ARBA00004651"/>
    </source>
</evidence>
<dbReference type="Pfam" id="PF06271">
    <property type="entry name" value="RDD"/>
    <property type="match status" value="1"/>
</dbReference>
<dbReference type="PANTHER" id="PTHR36115">
    <property type="entry name" value="PROLINE-RICH ANTIGEN HOMOLOG-RELATED"/>
    <property type="match status" value="1"/>
</dbReference>